<dbReference type="PANTHER" id="PTHR15641:SF1">
    <property type="entry name" value="ELONGATOR COMPLEX PROTEIN 5"/>
    <property type="match status" value="1"/>
</dbReference>
<keyword evidence="6" id="KW-0963">Cytoplasm</keyword>
<proteinExistence type="inferred from homology"/>
<organism evidence="10 11">
    <name type="scientific">Diversispora epigaea</name>
    <dbReference type="NCBI Taxonomy" id="1348612"/>
    <lineage>
        <taxon>Eukaryota</taxon>
        <taxon>Fungi</taxon>
        <taxon>Fungi incertae sedis</taxon>
        <taxon>Mucoromycota</taxon>
        <taxon>Glomeromycotina</taxon>
        <taxon>Glomeromycetes</taxon>
        <taxon>Diversisporales</taxon>
        <taxon>Diversisporaceae</taxon>
        <taxon>Diversispora</taxon>
    </lineage>
</organism>
<evidence type="ECO:0000313" key="11">
    <source>
        <dbReference type="Proteomes" id="UP000266861"/>
    </source>
</evidence>
<reference evidence="10 11" key="1">
    <citation type="submission" date="2018-08" db="EMBL/GenBank/DDBJ databases">
        <title>Genome and evolution of the arbuscular mycorrhizal fungus Diversispora epigaea (formerly Glomus versiforme) and its bacterial endosymbionts.</title>
        <authorList>
            <person name="Sun X."/>
            <person name="Fei Z."/>
            <person name="Harrison M."/>
        </authorList>
    </citation>
    <scope>NUCLEOTIDE SEQUENCE [LARGE SCALE GENOMIC DNA]</scope>
    <source>
        <strain evidence="10 11">IT104</strain>
    </source>
</reference>
<dbReference type="GO" id="GO:0000049">
    <property type="term" value="F:tRNA binding"/>
    <property type="evidence" value="ECO:0007669"/>
    <property type="project" value="TreeGrafter"/>
</dbReference>
<dbReference type="InterPro" id="IPR027417">
    <property type="entry name" value="P-loop_NTPase"/>
</dbReference>
<evidence type="ECO:0000256" key="2">
    <source>
        <dbReference type="ARBA" id="ARBA00004496"/>
    </source>
</evidence>
<dbReference type="UniPathway" id="UPA00988"/>
<evidence type="ECO:0000313" key="10">
    <source>
        <dbReference type="EMBL" id="RHZ86200.1"/>
    </source>
</evidence>
<keyword evidence="7" id="KW-0819">tRNA processing</keyword>
<evidence type="ECO:0000256" key="8">
    <source>
        <dbReference type="ARBA" id="ARBA00023242"/>
    </source>
</evidence>
<comment type="subcellular location">
    <subcellularLocation>
        <location evidence="2">Cytoplasm</location>
    </subcellularLocation>
    <subcellularLocation>
        <location evidence="1">Nucleus</location>
    </subcellularLocation>
</comment>
<keyword evidence="11" id="KW-1185">Reference proteome</keyword>
<dbReference type="OrthoDB" id="166907at2759"/>
<sequence>MSTLLLDRILKLKDPLGFVIIKDTILQSGYLIAKEFVKGITRNEKNNIIFLCVESSPQSFLEGIDQQKIIILDAYSQIGGYEKYDKENKLNSNIYILESIDISKIATLIQELCNKLTNSNISLIIESLTPLLLTSVSNTLKFLKKMTKILLSSEESNKNNRIIALYHSDIPIYPTNGTVGLLNINNTLLQQLSMTTIIIKNIEQNRKVSSLSPSFKDERIVNIYNNIPDSGICIIEHRKKSGKIIYETNAYYVDESTGDLKIQPVNEINEESKLENTLDPTTANLLFNLSLTDEQKKEKNKVILPYVKIQDQYEANNPLTSLTSTSGTGTIYYEPDDADDIDEEDPDEDLNL</sequence>
<dbReference type="AlphaFoldDB" id="A0A397JNY8"/>
<gene>
    <name evidence="10" type="ORF">Glove_53g22</name>
</gene>
<evidence type="ECO:0000256" key="6">
    <source>
        <dbReference type="ARBA" id="ARBA00022490"/>
    </source>
</evidence>
<dbReference type="PANTHER" id="PTHR15641">
    <property type="entry name" value="ELONGATOR COMPLEX PROTEIN 5"/>
    <property type="match status" value="1"/>
</dbReference>
<evidence type="ECO:0000256" key="3">
    <source>
        <dbReference type="ARBA" id="ARBA00005043"/>
    </source>
</evidence>
<dbReference type="Gene3D" id="3.40.50.300">
    <property type="entry name" value="P-loop containing nucleotide triphosphate hydrolases"/>
    <property type="match status" value="1"/>
</dbReference>
<evidence type="ECO:0000256" key="4">
    <source>
        <dbReference type="ARBA" id="ARBA00009567"/>
    </source>
</evidence>
<evidence type="ECO:0000256" key="1">
    <source>
        <dbReference type="ARBA" id="ARBA00004123"/>
    </source>
</evidence>
<evidence type="ECO:0000256" key="9">
    <source>
        <dbReference type="SAM" id="MobiDB-lite"/>
    </source>
</evidence>
<dbReference type="Proteomes" id="UP000266861">
    <property type="component" value="Unassembled WGS sequence"/>
</dbReference>
<name>A0A397JNY8_9GLOM</name>
<protein>
    <recommendedName>
        <fullName evidence="5">Elongator complex protein 5</fullName>
    </recommendedName>
</protein>
<accession>A0A397JNY8</accession>
<evidence type="ECO:0000256" key="7">
    <source>
        <dbReference type="ARBA" id="ARBA00022694"/>
    </source>
</evidence>
<dbReference type="EMBL" id="PQFF01000050">
    <property type="protein sequence ID" value="RHZ86200.1"/>
    <property type="molecule type" value="Genomic_DNA"/>
</dbReference>
<dbReference type="GO" id="GO:0005829">
    <property type="term" value="C:cytosol"/>
    <property type="evidence" value="ECO:0007669"/>
    <property type="project" value="TreeGrafter"/>
</dbReference>
<comment type="similarity">
    <text evidence="4">Belongs to the ELP5 family.</text>
</comment>
<feature type="region of interest" description="Disordered" evidence="9">
    <location>
        <begin position="318"/>
        <end position="352"/>
    </location>
</feature>
<evidence type="ECO:0000256" key="5">
    <source>
        <dbReference type="ARBA" id="ARBA00020264"/>
    </source>
</evidence>
<dbReference type="STRING" id="1348612.A0A397JNY8"/>
<dbReference type="GO" id="GO:0033588">
    <property type="term" value="C:elongator holoenzyme complex"/>
    <property type="evidence" value="ECO:0007669"/>
    <property type="project" value="InterPro"/>
</dbReference>
<dbReference type="InterPro" id="IPR019519">
    <property type="entry name" value="Elp5"/>
</dbReference>
<feature type="compositionally biased region" description="Low complexity" evidence="9">
    <location>
        <begin position="319"/>
        <end position="333"/>
    </location>
</feature>
<comment type="pathway">
    <text evidence="3">tRNA modification; 5-methoxycarbonylmethyl-2-thiouridine-tRNA biosynthesis.</text>
</comment>
<feature type="compositionally biased region" description="Acidic residues" evidence="9">
    <location>
        <begin position="334"/>
        <end position="352"/>
    </location>
</feature>
<dbReference type="GO" id="GO:0005634">
    <property type="term" value="C:nucleus"/>
    <property type="evidence" value="ECO:0007669"/>
    <property type="project" value="UniProtKB-SubCell"/>
</dbReference>
<comment type="caution">
    <text evidence="10">The sequence shown here is derived from an EMBL/GenBank/DDBJ whole genome shotgun (WGS) entry which is preliminary data.</text>
</comment>
<keyword evidence="8" id="KW-0539">Nucleus</keyword>
<dbReference type="GO" id="GO:0002098">
    <property type="term" value="P:tRNA wobble uridine modification"/>
    <property type="evidence" value="ECO:0007669"/>
    <property type="project" value="InterPro"/>
</dbReference>
<dbReference type="Pfam" id="PF10483">
    <property type="entry name" value="Elong_Iki1"/>
    <property type="match status" value="1"/>
</dbReference>
<dbReference type="CDD" id="cd19496">
    <property type="entry name" value="Elp5"/>
    <property type="match status" value="1"/>
</dbReference>